<name>A0A1M7UWK8_9FIRM</name>
<proteinExistence type="predicted"/>
<evidence type="ECO:0000313" key="3">
    <source>
        <dbReference type="Proteomes" id="UP000184010"/>
    </source>
</evidence>
<dbReference type="RefSeq" id="WP_072774955.1">
    <property type="nucleotide sequence ID" value="NZ_FRDN01000019.1"/>
</dbReference>
<reference evidence="3" key="1">
    <citation type="submission" date="2016-12" db="EMBL/GenBank/DDBJ databases">
        <authorList>
            <person name="Varghese N."/>
            <person name="Submissions S."/>
        </authorList>
    </citation>
    <scope>NUCLEOTIDE SEQUENCE [LARGE SCALE GENOMIC DNA]</scope>
    <source>
        <strain evidence="3">DSM 11544</strain>
    </source>
</reference>
<dbReference type="PROSITE" id="PS51257">
    <property type="entry name" value="PROKAR_LIPOPROTEIN"/>
    <property type="match status" value="1"/>
</dbReference>
<gene>
    <name evidence="2" type="ORF">SAMN02745215_04864</name>
</gene>
<evidence type="ECO:0000256" key="1">
    <source>
        <dbReference type="SAM" id="Phobius"/>
    </source>
</evidence>
<keyword evidence="3" id="KW-1185">Reference proteome</keyword>
<feature type="transmembrane region" description="Helical" evidence="1">
    <location>
        <begin position="83"/>
        <end position="109"/>
    </location>
</feature>
<protein>
    <submittedName>
        <fullName evidence="2">Uncharacterized protein</fullName>
    </submittedName>
</protein>
<dbReference type="EMBL" id="FRDN01000019">
    <property type="protein sequence ID" value="SHN87358.1"/>
    <property type="molecule type" value="Genomic_DNA"/>
</dbReference>
<dbReference type="Proteomes" id="UP000184010">
    <property type="component" value="Unassembled WGS sequence"/>
</dbReference>
<feature type="transmembrane region" description="Helical" evidence="1">
    <location>
        <begin position="12"/>
        <end position="30"/>
    </location>
</feature>
<evidence type="ECO:0000313" key="2">
    <source>
        <dbReference type="EMBL" id="SHN87358.1"/>
    </source>
</evidence>
<keyword evidence="1" id="KW-1133">Transmembrane helix</keyword>
<keyword evidence="1" id="KW-0812">Transmembrane</keyword>
<sequence length="115" mass="12688">MNKPVRIISNTIYGIGVAIAISLGCVALLGSNQMINPDVMIPFTWREQAFMWLAFGAIPMLLACMAVYKFNAIKDSSHKIRNFMLIFFPGFICAACALFIIGLLVVGMVNSFLLH</sequence>
<accession>A0A1M7UWK8</accession>
<feature type="transmembrane region" description="Helical" evidence="1">
    <location>
        <begin position="50"/>
        <end position="71"/>
    </location>
</feature>
<dbReference type="AlphaFoldDB" id="A0A1M7UWK8"/>
<organism evidence="2 3">
    <name type="scientific">Desulfitobacterium chlororespirans DSM 11544</name>
    <dbReference type="NCBI Taxonomy" id="1121395"/>
    <lineage>
        <taxon>Bacteria</taxon>
        <taxon>Bacillati</taxon>
        <taxon>Bacillota</taxon>
        <taxon>Clostridia</taxon>
        <taxon>Eubacteriales</taxon>
        <taxon>Desulfitobacteriaceae</taxon>
        <taxon>Desulfitobacterium</taxon>
    </lineage>
</organism>
<keyword evidence="1" id="KW-0472">Membrane</keyword>